<comment type="caution">
    <text evidence="1">The sequence shown here is derived from an EMBL/GenBank/DDBJ whole genome shotgun (WGS) entry which is preliminary data.</text>
</comment>
<evidence type="ECO:0000313" key="2">
    <source>
        <dbReference type="Proteomes" id="UP001516400"/>
    </source>
</evidence>
<dbReference type="AlphaFoldDB" id="A0ABD2MZE4"/>
<keyword evidence="2" id="KW-1185">Reference proteome</keyword>
<name>A0ABD2MZE4_9CUCU</name>
<reference evidence="1 2" key="1">
    <citation type="journal article" date="2021" name="BMC Biol.">
        <title>Horizontally acquired antibacterial genes associated with adaptive radiation of ladybird beetles.</title>
        <authorList>
            <person name="Li H.S."/>
            <person name="Tang X.F."/>
            <person name="Huang Y.H."/>
            <person name="Xu Z.Y."/>
            <person name="Chen M.L."/>
            <person name="Du X.Y."/>
            <person name="Qiu B.Y."/>
            <person name="Chen P.T."/>
            <person name="Zhang W."/>
            <person name="Slipinski A."/>
            <person name="Escalona H.E."/>
            <person name="Waterhouse R.M."/>
            <person name="Zwick A."/>
            <person name="Pang H."/>
        </authorList>
    </citation>
    <scope>NUCLEOTIDE SEQUENCE [LARGE SCALE GENOMIC DNA]</scope>
    <source>
        <strain evidence="1">SYSU2018</strain>
    </source>
</reference>
<proteinExistence type="predicted"/>
<sequence>MPKVPKSSQKRLVQSKVKTWNYSLKRQRSSLILETFSSPFARNSATRRIVSAVGYDRKSSSLNISPTDGKLRRKLIKRVENTEDDALMALHAQELLKKYGRLNMLDDNEDDQQYKCLPDERSFKKSTGIMSFRSSRKDSRTDILHSRISAPISYKT</sequence>
<evidence type="ECO:0000313" key="1">
    <source>
        <dbReference type="EMBL" id="KAL3271863.1"/>
    </source>
</evidence>
<dbReference type="EMBL" id="JABFTP020000042">
    <property type="protein sequence ID" value="KAL3271863.1"/>
    <property type="molecule type" value="Genomic_DNA"/>
</dbReference>
<organism evidence="1 2">
    <name type="scientific">Cryptolaemus montrouzieri</name>
    <dbReference type="NCBI Taxonomy" id="559131"/>
    <lineage>
        <taxon>Eukaryota</taxon>
        <taxon>Metazoa</taxon>
        <taxon>Ecdysozoa</taxon>
        <taxon>Arthropoda</taxon>
        <taxon>Hexapoda</taxon>
        <taxon>Insecta</taxon>
        <taxon>Pterygota</taxon>
        <taxon>Neoptera</taxon>
        <taxon>Endopterygota</taxon>
        <taxon>Coleoptera</taxon>
        <taxon>Polyphaga</taxon>
        <taxon>Cucujiformia</taxon>
        <taxon>Coccinelloidea</taxon>
        <taxon>Coccinellidae</taxon>
        <taxon>Scymninae</taxon>
        <taxon>Scymnini</taxon>
        <taxon>Cryptolaemus</taxon>
    </lineage>
</organism>
<dbReference type="Proteomes" id="UP001516400">
    <property type="component" value="Unassembled WGS sequence"/>
</dbReference>
<gene>
    <name evidence="1" type="ORF">HHI36_022333</name>
</gene>
<protein>
    <submittedName>
        <fullName evidence="1">Uncharacterized protein</fullName>
    </submittedName>
</protein>
<accession>A0ABD2MZE4</accession>